<dbReference type="AlphaFoldDB" id="A0AAN9MCL6"/>
<evidence type="ECO:0000313" key="2">
    <source>
        <dbReference type="EMBL" id="KAK7351972.1"/>
    </source>
</evidence>
<evidence type="ECO:0000256" key="1">
    <source>
        <dbReference type="SAM" id="MobiDB-lite"/>
    </source>
</evidence>
<evidence type="ECO:0000313" key="3">
    <source>
        <dbReference type="Proteomes" id="UP001374584"/>
    </source>
</evidence>
<dbReference type="Proteomes" id="UP001374584">
    <property type="component" value="Unassembled WGS sequence"/>
</dbReference>
<feature type="region of interest" description="Disordered" evidence="1">
    <location>
        <begin position="46"/>
        <end position="99"/>
    </location>
</feature>
<feature type="compositionally biased region" description="Polar residues" evidence="1">
    <location>
        <begin position="56"/>
        <end position="73"/>
    </location>
</feature>
<gene>
    <name evidence="2" type="ORF">VNO80_17386</name>
</gene>
<protein>
    <submittedName>
        <fullName evidence="2">Uncharacterized protein</fullName>
    </submittedName>
</protein>
<sequence length="150" mass="16527">MVLRIESECSGSRNGRYAAIRTVRDARQGGSAAVGSTTLVARGFGTRPYAAGGESPESTGSTEATTYSGSTTGRYEYRHRSRQQRKGASNLPDQRRRVVEKEGVRSSSYGTRFALLAEILECPAISLKARFKSGYYRMAMRDAILDFWIP</sequence>
<accession>A0AAN9MCL6</accession>
<organism evidence="2 3">
    <name type="scientific">Phaseolus coccineus</name>
    <name type="common">Scarlet runner bean</name>
    <name type="synonym">Phaseolus multiflorus</name>
    <dbReference type="NCBI Taxonomy" id="3886"/>
    <lineage>
        <taxon>Eukaryota</taxon>
        <taxon>Viridiplantae</taxon>
        <taxon>Streptophyta</taxon>
        <taxon>Embryophyta</taxon>
        <taxon>Tracheophyta</taxon>
        <taxon>Spermatophyta</taxon>
        <taxon>Magnoliopsida</taxon>
        <taxon>eudicotyledons</taxon>
        <taxon>Gunneridae</taxon>
        <taxon>Pentapetalae</taxon>
        <taxon>rosids</taxon>
        <taxon>fabids</taxon>
        <taxon>Fabales</taxon>
        <taxon>Fabaceae</taxon>
        <taxon>Papilionoideae</taxon>
        <taxon>50 kb inversion clade</taxon>
        <taxon>NPAAA clade</taxon>
        <taxon>indigoferoid/millettioid clade</taxon>
        <taxon>Phaseoleae</taxon>
        <taxon>Phaseolus</taxon>
    </lineage>
</organism>
<name>A0AAN9MCL6_PHACN</name>
<reference evidence="2 3" key="1">
    <citation type="submission" date="2024-01" db="EMBL/GenBank/DDBJ databases">
        <title>The genomes of 5 underutilized Papilionoideae crops provide insights into root nodulation and disease resistanc.</title>
        <authorList>
            <person name="Jiang F."/>
        </authorList>
    </citation>
    <scope>NUCLEOTIDE SEQUENCE [LARGE SCALE GENOMIC DNA]</scope>
    <source>
        <strain evidence="2">JINMINGXINNONG_FW02</strain>
        <tissue evidence="2">Leaves</tissue>
    </source>
</reference>
<keyword evidence="3" id="KW-1185">Reference proteome</keyword>
<proteinExistence type="predicted"/>
<comment type="caution">
    <text evidence="2">The sequence shown here is derived from an EMBL/GenBank/DDBJ whole genome shotgun (WGS) entry which is preliminary data.</text>
</comment>
<dbReference type="EMBL" id="JAYMYR010000007">
    <property type="protein sequence ID" value="KAK7351972.1"/>
    <property type="molecule type" value="Genomic_DNA"/>
</dbReference>